<comment type="similarity">
    <text evidence="3">Belongs to the TTI2 family.</text>
</comment>
<evidence type="ECO:0000256" key="4">
    <source>
        <dbReference type="ARBA" id="ARBA00038984"/>
    </source>
</evidence>
<proteinExistence type="inferred from homology"/>
<feature type="compositionally biased region" description="Low complexity" evidence="7">
    <location>
        <begin position="713"/>
        <end position="724"/>
    </location>
</feature>
<accession>A0A5N6SKY1</accession>
<dbReference type="EC" id="1.1.1.179" evidence="4"/>
<sequence>MALVAQGATFIHQYISSFLHSKPRKSPEALKLGILSSAQINAAAAIHPAETHPDVILYAIASRDASTAAQAAKQYNFTKSYGSYQELLDDPAVDIVYVSTPNGQHYEWTSKALQAGKHVLCEKPFTSNADEAKGLVSLAKEKGLTLEEAFHWQFHPAAHAWRHILESGQHGRILRTKAVMTASPGIPKGDIRWQYDLGGGSAMDMTYALSFTRYALRARHPKAINSATARVSSDDPRVDAAMYAYLTFVGPQDTEVHSQIYTDMERQWVVGVVPRFWELPSIEVETERAIIFFYNAMMPHLYHYIAVTDKTTGLTRYHKQYKGGPLWGNVTTTGGKGGSSHWSTYRWQLEAFVDAVKGKTPAYWIPGEDSICQMECIDALYQAAGLPDVSSEGNTNNLDICESLLVVYSFLKAWGPKDLSGADEDAANHIYSWASDAALPSPVYAQLEEPSDEKNDAILEDQLRSRIALSVIATLNESLPISKAENAADVVIALASFSSTEDPWTTQEASTCATTVLDNLTLATASDTESNTTFWSVIEKILKDRIRPLFAKTRNPAITSAGRKNFHPVPLPRFDASILDPETKPWKIQDIYATTVLSWIIQQYKPTNQTNLETHFPLLVPSILALIDDDSTSIKTKGCTLLRYLLTPIQETKSPILHRTNLTSVFEDAIKPCLLSLPTITPEPDSINLLKEAYPALLTLQKTTYTNTPSPSPSQQSQSQPLSQNNKLETYISRLTTTLRENLIPSFHHISSTDTTSLSSDFASFPYPRLSTLLLEQIVTVLGELGIHTTKFLQDIIPLVHNTLANPFGPAYPPMLLGAVKVVRMVVLNAHPRVWRWRGEILGAACACWLHVVEEEREIVERVKRGGLSGESESDSDSEAVAMERLKKELRGVVYLLKFALQNSIQVDDGVGQWQAKENLDKELRELVDADESLSGLLLEEIDANDGSFFGEAQVVPLLFIE</sequence>
<dbReference type="InterPro" id="IPR016024">
    <property type="entry name" value="ARM-type_fold"/>
</dbReference>
<dbReference type="AlphaFoldDB" id="A0A5N6SKY1"/>
<protein>
    <recommendedName>
        <fullName evidence="4">D-xylose 1-dehydrogenase (NADP(+), D-xylono-1,5-lactone-forming)</fullName>
        <ecNumber evidence="4">1.1.1.179</ecNumber>
    </recommendedName>
    <alternativeName>
        <fullName evidence="5">D-xylose-NADP dehydrogenase</fullName>
    </alternativeName>
</protein>
<comment type="similarity">
    <text evidence="1">Belongs to the Gfo/Idh/MocA family.</text>
</comment>
<gene>
    <name evidence="9" type="ORF">BDV38DRAFT_273596</name>
</gene>
<dbReference type="Proteomes" id="UP000325672">
    <property type="component" value="Unassembled WGS sequence"/>
</dbReference>
<dbReference type="SUPFAM" id="SSF55347">
    <property type="entry name" value="Glyceraldehyde-3-phosphate dehydrogenase-like, C-terminal domain"/>
    <property type="match status" value="1"/>
</dbReference>
<feature type="domain" description="Gfo/Idh/MocA-like oxidoreductase N-terminal" evidence="8">
    <location>
        <begin position="48"/>
        <end position="147"/>
    </location>
</feature>
<dbReference type="GO" id="GO:0110078">
    <property type="term" value="C:TTT Hsp90 cochaperone complex"/>
    <property type="evidence" value="ECO:0007669"/>
    <property type="project" value="InterPro"/>
</dbReference>
<dbReference type="GeneID" id="43641910"/>
<dbReference type="InterPro" id="IPR050984">
    <property type="entry name" value="Gfo/Idh/MocA_domain"/>
</dbReference>
<dbReference type="RefSeq" id="XP_031910483.1">
    <property type="nucleotide sequence ID" value="XM_032057700.1"/>
</dbReference>
<evidence type="ECO:0000313" key="10">
    <source>
        <dbReference type="Proteomes" id="UP000325672"/>
    </source>
</evidence>
<evidence type="ECO:0000256" key="1">
    <source>
        <dbReference type="ARBA" id="ARBA00010928"/>
    </source>
</evidence>
<comment type="catalytic activity">
    <reaction evidence="6">
        <text>D-xylose + NADP(+) = D-xylono-1,5-lactone + NADPH + H(+)</text>
        <dbReference type="Rhea" id="RHEA:22000"/>
        <dbReference type="ChEBI" id="CHEBI:15378"/>
        <dbReference type="ChEBI" id="CHEBI:15867"/>
        <dbReference type="ChEBI" id="CHEBI:53455"/>
        <dbReference type="ChEBI" id="CHEBI:57783"/>
        <dbReference type="ChEBI" id="CHEBI:58349"/>
        <dbReference type="EC" id="1.1.1.179"/>
    </reaction>
</comment>
<dbReference type="GO" id="GO:0000166">
    <property type="term" value="F:nucleotide binding"/>
    <property type="evidence" value="ECO:0007669"/>
    <property type="project" value="InterPro"/>
</dbReference>
<dbReference type="PANTHER" id="PTHR22604">
    <property type="entry name" value="OXIDOREDUCTASES"/>
    <property type="match status" value="1"/>
</dbReference>
<dbReference type="EMBL" id="ML743604">
    <property type="protein sequence ID" value="KAE8134420.1"/>
    <property type="molecule type" value="Genomic_DNA"/>
</dbReference>
<dbReference type="Pfam" id="PF10521">
    <property type="entry name" value="Tti2"/>
    <property type="match status" value="1"/>
</dbReference>
<keyword evidence="10" id="KW-1185">Reference proteome</keyword>
<dbReference type="InterPro" id="IPR036291">
    <property type="entry name" value="NAD(P)-bd_dom_sf"/>
</dbReference>
<keyword evidence="2" id="KW-0560">Oxidoreductase</keyword>
<name>A0A5N6SKY1_ASPPS</name>
<dbReference type="InterPro" id="IPR018870">
    <property type="entry name" value="Tti2"/>
</dbReference>
<evidence type="ECO:0000256" key="2">
    <source>
        <dbReference type="ARBA" id="ARBA00023002"/>
    </source>
</evidence>
<dbReference type="InterPro" id="IPR000683">
    <property type="entry name" value="Gfo/Idh/MocA-like_OxRdtase_N"/>
</dbReference>
<evidence type="ECO:0000256" key="7">
    <source>
        <dbReference type="SAM" id="MobiDB-lite"/>
    </source>
</evidence>
<dbReference type="PANTHER" id="PTHR22604:SF105">
    <property type="entry name" value="TRANS-1,2-DIHYDROBENZENE-1,2-DIOL DEHYDROGENASE"/>
    <property type="match status" value="1"/>
</dbReference>
<evidence type="ECO:0000256" key="3">
    <source>
        <dbReference type="ARBA" id="ARBA00034736"/>
    </source>
</evidence>
<dbReference type="SUPFAM" id="SSF48371">
    <property type="entry name" value="ARM repeat"/>
    <property type="match status" value="1"/>
</dbReference>
<evidence type="ECO:0000313" key="9">
    <source>
        <dbReference type="EMBL" id="KAE8134420.1"/>
    </source>
</evidence>
<evidence type="ECO:0000256" key="6">
    <source>
        <dbReference type="ARBA" id="ARBA00049233"/>
    </source>
</evidence>
<evidence type="ECO:0000256" key="5">
    <source>
        <dbReference type="ARBA" id="ARBA00042988"/>
    </source>
</evidence>
<dbReference type="OrthoDB" id="6417021at2759"/>
<dbReference type="Gene3D" id="3.40.50.720">
    <property type="entry name" value="NAD(P)-binding Rossmann-like Domain"/>
    <property type="match status" value="1"/>
</dbReference>
<feature type="region of interest" description="Disordered" evidence="7">
    <location>
        <begin position="704"/>
        <end position="725"/>
    </location>
</feature>
<dbReference type="Pfam" id="PF01408">
    <property type="entry name" value="GFO_IDH_MocA"/>
    <property type="match status" value="1"/>
</dbReference>
<dbReference type="SUPFAM" id="SSF51735">
    <property type="entry name" value="NAD(P)-binding Rossmann-fold domains"/>
    <property type="match status" value="1"/>
</dbReference>
<dbReference type="Gene3D" id="3.30.360.10">
    <property type="entry name" value="Dihydrodipicolinate Reductase, domain 2"/>
    <property type="match status" value="1"/>
</dbReference>
<organism evidence="9 10">
    <name type="scientific">Aspergillus pseudotamarii</name>
    <dbReference type="NCBI Taxonomy" id="132259"/>
    <lineage>
        <taxon>Eukaryota</taxon>
        <taxon>Fungi</taxon>
        <taxon>Dikarya</taxon>
        <taxon>Ascomycota</taxon>
        <taxon>Pezizomycotina</taxon>
        <taxon>Eurotiomycetes</taxon>
        <taxon>Eurotiomycetidae</taxon>
        <taxon>Eurotiales</taxon>
        <taxon>Aspergillaceae</taxon>
        <taxon>Aspergillus</taxon>
        <taxon>Aspergillus subgen. Circumdati</taxon>
    </lineage>
</organism>
<reference evidence="9 10" key="1">
    <citation type="submission" date="2019-04" db="EMBL/GenBank/DDBJ databases">
        <title>Friends and foes A comparative genomics study of 23 Aspergillus species from section Flavi.</title>
        <authorList>
            <consortium name="DOE Joint Genome Institute"/>
            <person name="Kjaerbolling I."/>
            <person name="Vesth T."/>
            <person name="Frisvad J.C."/>
            <person name="Nybo J.L."/>
            <person name="Theobald S."/>
            <person name="Kildgaard S."/>
            <person name="Isbrandt T."/>
            <person name="Kuo A."/>
            <person name="Sato A."/>
            <person name="Lyhne E.K."/>
            <person name="Kogle M.E."/>
            <person name="Wiebenga A."/>
            <person name="Kun R.S."/>
            <person name="Lubbers R.J."/>
            <person name="Makela M.R."/>
            <person name="Barry K."/>
            <person name="Chovatia M."/>
            <person name="Clum A."/>
            <person name="Daum C."/>
            <person name="Haridas S."/>
            <person name="He G."/>
            <person name="LaButti K."/>
            <person name="Lipzen A."/>
            <person name="Mondo S."/>
            <person name="Riley R."/>
            <person name="Salamov A."/>
            <person name="Simmons B.A."/>
            <person name="Magnuson J.K."/>
            <person name="Henrissat B."/>
            <person name="Mortensen U.H."/>
            <person name="Larsen T.O."/>
            <person name="Devries R.P."/>
            <person name="Grigoriev I.V."/>
            <person name="Machida M."/>
            <person name="Baker S.E."/>
            <person name="Andersen M.R."/>
        </authorList>
    </citation>
    <scope>NUCLEOTIDE SEQUENCE [LARGE SCALE GENOMIC DNA]</scope>
    <source>
        <strain evidence="9 10">CBS 117625</strain>
    </source>
</reference>
<dbReference type="GO" id="GO:0047837">
    <property type="term" value="F:D-xylose 1-dehydrogenase (NADP+) activity"/>
    <property type="evidence" value="ECO:0007669"/>
    <property type="project" value="UniProtKB-EC"/>
</dbReference>
<evidence type="ECO:0000259" key="8">
    <source>
        <dbReference type="Pfam" id="PF01408"/>
    </source>
</evidence>